<sequence>MSEIGIKDTLVPLIIFPEIGPSPARPPHGGASLPGDAAGPESARGDDLQGAEHPSRVLRFEWRLSNQLLHAGAFTEHKDQTEYTVRSLNREGWGEYTCNVFNEAGTGKCTFHVTGRTSD</sequence>
<dbReference type="InterPro" id="IPR036179">
    <property type="entry name" value="Ig-like_dom_sf"/>
</dbReference>
<feature type="region of interest" description="Disordered" evidence="1">
    <location>
        <begin position="17"/>
        <end position="52"/>
    </location>
</feature>
<evidence type="ECO:0000313" key="2">
    <source>
        <dbReference type="EMBL" id="KAJ3606347.1"/>
    </source>
</evidence>
<accession>A0A9Q0EL47</accession>
<dbReference type="SUPFAM" id="SSF48726">
    <property type="entry name" value="Immunoglobulin"/>
    <property type="match status" value="1"/>
</dbReference>
<name>A0A9Q0EL47_9TELE</name>
<dbReference type="OrthoDB" id="6107927at2759"/>
<gene>
    <name evidence="2" type="ORF">NHX12_025868</name>
</gene>
<dbReference type="Gene3D" id="2.60.40.10">
    <property type="entry name" value="Immunoglobulins"/>
    <property type="match status" value="1"/>
</dbReference>
<proteinExistence type="predicted"/>
<dbReference type="Proteomes" id="UP001148018">
    <property type="component" value="Unassembled WGS sequence"/>
</dbReference>
<evidence type="ECO:0000256" key="1">
    <source>
        <dbReference type="SAM" id="MobiDB-lite"/>
    </source>
</evidence>
<dbReference type="AlphaFoldDB" id="A0A9Q0EL47"/>
<keyword evidence="3" id="KW-1185">Reference proteome</keyword>
<dbReference type="InterPro" id="IPR013783">
    <property type="entry name" value="Ig-like_fold"/>
</dbReference>
<reference evidence="2" key="1">
    <citation type="submission" date="2022-07" db="EMBL/GenBank/DDBJ databases">
        <title>Chromosome-level genome of Muraenolepis orangiensis.</title>
        <authorList>
            <person name="Kim J."/>
        </authorList>
    </citation>
    <scope>NUCLEOTIDE SEQUENCE</scope>
    <source>
        <strain evidence="2">KU_S4_2022</strain>
        <tissue evidence="2">Muscle</tissue>
    </source>
</reference>
<evidence type="ECO:0000313" key="3">
    <source>
        <dbReference type="Proteomes" id="UP001148018"/>
    </source>
</evidence>
<organism evidence="2 3">
    <name type="scientific">Muraenolepis orangiensis</name>
    <name type="common">Patagonian moray cod</name>
    <dbReference type="NCBI Taxonomy" id="630683"/>
    <lineage>
        <taxon>Eukaryota</taxon>
        <taxon>Metazoa</taxon>
        <taxon>Chordata</taxon>
        <taxon>Craniata</taxon>
        <taxon>Vertebrata</taxon>
        <taxon>Euteleostomi</taxon>
        <taxon>Actinopterygii</taxon>
        <taxon>Neopterygii</taxon>
        <taxon>Teleostei</taxon>
        <taxon>Neoteleostei</taxon>
        <taxon>Acanthomorphata</taxon>
        <taxon>Zeiogadaria</taxon>
        <taxon>Gadariae</taxon>
        <taxon>Gadiformes</taxon>
        <taxon>Muraenolepidoidei</taxon>
        <taxon>Muraenolepididae</taxon>
        <taxon>Muraenolepis</taxon>
    </lineage>
</organism>
<comment type="caution">
    <text evidence="2">The sequence shown here is derived from an EMBL/GenBank/DDBJ whole genome shotgun (WGS) entry which is preliminary data.</text>
</comment>
<dbReference type="EMBL" id="JANIIK010000042">
    <property type="protein sequence ID" value="KAJ3606347.1"/>
    <property type="molecule type" value="Genomic_DNA"/>
</dbReference>
<evidence type="ECO:0008006" key="4">
    <source>
        <dbReference type="Google" id="ProtNLM"/>
    </source>
</evidence>
<protein>
    <recommendedName>
        <fullName evidence="4">Ig-like domain-containing protein</fullName>
    </recommendedName>
</protein>